<sequence length="282" mass="32007">MTIVVLIDVNDGIVLASDSLTTISYIKENKQQTYIYKNANKTFNLRKGSPIGAMTWGSGSIGKSSISTLTKDFRKKITEGDDEWRIDPSNYTIEEVTAKFKKFIFDNNYQNAYKDLEKEKRPFLGLIVAGYSSNEELAEEWEIQIVNGECNGPNMIRARGTGGISWRGQSEAIHRIFFGLSPAFANILKQFNLEDDMINQILNKGNQELQALFTVDAMPIQDAIDLAKFLIHTTIQYSKFSPGFPTVGGPIEVATITRHEHFKWVQRKHFYELDLNPSINKH</sequence>
<dbReference type="AlphaFoldDB" id="A0A0F9VDE5"/>
<dbReference type="EMBL" id="LAZR01000579">
    <property type="protein sequence ID" value="KKN63793.1"/>
    <property type="molecule type" value="Genomic_DNA"/>
</dbReference>
<proteinExistence type="predicted"/>
<comment type="caution">
    <text evidence="1">The sequence shown here is derived from an EMBL/GenBank/DDBJ whole genome shotgun (WGS) entry which is preliminary data.</text>
</comment>
<gene>
    <name evidence="1" type="ORF">LCGC14_0498320</name>
</gene>
<reference evidence="1" key="1">
    <citation type="journal article" date="2015" name="Nature">
        <title>Complex archaea that bridge the gap between prokaryotes and eukaryotes.</title>
        <authorList>
            <person name="Spang A."/>
            <person name="Saw J.H."/>
            <person name="Jorgensen S.L."/>
            <person name="Zaremba-Niedzwiedzka K."/>
            <person name="Martijn J."/>
            <person name="Lind A.E."/>
            <person name="van Eijk R."/>
            <person name="Schleper C."/>
            <person name="Guy L."/>
            <person name="Ettema T.J."/>
        </authorList>
    </citation>
    <scope>NUCLEOTIDE SEQUENCE</scope>
</reference>
<organism evidence="1">
    <name type="scientific">marine sediment metagenome</name>
    <dbReference type="NCBI Taxonomy" id="412755"/>
    <lineage>
        <taxon>unclassified sequences</taxon>
        <taxon>metagenomes</taxon>
        <taxon>ecological metagenomes</taxon>
    </lineage>
</organism>
<protein>
    <submittedName>
        <fullName evidence="1">Uncharacterized protein</fullName>
    </submittedName>
</protein>
<accession>A0A0F9VDE5</accession>
<evidence type="ECO:0000313" key="1">
    <source>
        <dbReference type="EMBL" id="KKN63793.1"/>
    </source>
</evidence>
<name>A0A0F9VDE5_9ZZZZ</name>